<dbReference type="OrthoDB" id="9938135at2"/>
<dbReference type="EMBL" id="DPBP01000033">
    <property type="protein sequence ID" value="HCE17962.1"/>
    <property type="molecule type" value="Genomic_DNA"/>
</dbReference>
<dbReference type="Proteomes" id="UP000264141">
    <property type="component" value="Unassembled WGS sequence"/>
</dbReference>
<feature type="region of interest" description="Disordered" evidence="1">
    <location>
        <begin position="1"/>
        <end position="70"/>
    </location>
</feature>
<sequence length="70" mass="7995">MNPQKNQMVDPMREGHPEPFREPRTIPSAWDVTDWISGHEHDPAEMNGTAFNQTNPTFSAPYDNSKNAVR</sequence>
<accession>A0A3D1JHH2</accession>
<evidence type="ECO:0000256" key="1">
    <source>
        <dbReference type="SAM" id="MobiDB-lite"/>
    </source>
</evidence>
<organism evidence="2 3">
    <name type="scientific">Anaerolinea thermolimosa</name>
    <dbReference type="NCBI Taxonomy" id="229919"/>
    <lineage>
        <taxon>Bacteria</taxon>
        <taxon>Bacillati</taxon>
        <taxon>Chloroflexota</taxon>
        <taxon>Anaerolineae</taxon>
        <taxon>Anaerolineales</taxon>
        <taxon>Anaerolineaceae</taxon>
        <taxon>Anaerolinea</taxon>
    </lineage>
</organism>
<evidence type="ECO:0000313" key="3">
    <source>
        <dbReference type="Proteomes" id="UP000264141"/>
    </source>
</evidence>
<feature type="compositionally biased region" description="Basic and acidic residues" evidence="1">
    <location>
        <begin position="11"/>
        <end position="24"/>
    </location>
</feature>
<dbReference type="STRING" id="229919.GCA_001050195_02579"/>
<gene>
    <name evidence="2" type="ORF">DEQ80_08895</name>
</gene>
<comment type="caution">
    <text evidence="2">The sequence shown here is derived from an EMBL/GenBank/DDBJ whole genome shotgun (WGS) entry which is preliminary data.</text>
</comment>
<proteinExistence type="predicted"/>
<protein>
    <submittedName>
        <fullName evidence="2">Uncharacterized protein</fullName>
    </submittedName>
</protein>
<reference evidence="2 3" key="1">
    <citation type="journal article" date="2018" name="Nat. Biotechnol.">
        <title>A standardized bacterial taxonomy based on genome phylogeny substantially revises the tree of life.</title>
        <authorList>
            <person name="Parks D.H."/>
            <person name="Chuvochina M."/>
            <person name="Waite D.W."/>
            <person name="Rinke C."/>
            <person name="Skarshewski A."/>
            <person name="Chaumeil P.A."/>
            <person name="Hugenholtz P."/>
        </authorList>
    </citation>
    <scope>NUCLEOTIDE SEQUENCE [LARGE SCALE GENOMIC DNA]</scope>
    <source>
        <strain evidence="2">UBA8781</strain>
    </source>
</reference>
<feature type="compositionally biased region" description="Polar residues" evidence="1">
    <location>
        <begin position="49"/>
        <end position="70"/>
    </location>
</feature>
<dbReference type="RefSeq" id="WP_062194504.1">
    <property type="nucleotide sequence ID" value="NZ_DF967965.1"/>
</dbReference>
<dbReference type="AlphaFoldDB" id="A0A3D1JHH2"/>
<name>A0A3D1JHH2_9CHLR</name>
<evidence type="ECO:0000313" key="2">
    <source>
        <dbReference type="EMBL" id="HCE17962.1"/>
    </source>
</evidence>